<evidence type="ECO:0000313" key="2">
    <source>
        <dbReference type="Proteomes" id="UP000829196"/>
    </source>
</evidence>
<dbReference type="AlphaFoldDB" id="A0A8T3C6K1"/>
<dbReference type="SMR" id="A0A8T3C6K1"/>
<proteinExistence type="predicted"/>
<evidence type="ECO:0000313" key="1">
    <source>
        <dbReference type="EMBL" id="KAI0526772.1"/>
    </source>
</evidence>
<dbReference type="EMBL" id="JAGYWB010000003">
    <property type="protein sequence ID" value="KAI0526772.1"/>
    <property type="molecule type" value="Genomic_DNA"/>
</dbReference>
<keyword evidence="2" id="KW-1185">Reference proteome</keyword>
<accession>A0A8T3C6K1</accession>
<name>A0A8T3C6K1_DENNO</name>
<organism evidence="1 2">
    <name type="scientific">Dendrobium nobile</name>
    <name type="common">Orchid</name>
    <dbReference type="NCBI Taxonomy" id="94219"/>
    <lineage>
        <taxon>Eukaryota</taxon>
        <taxon>Viridiplantae</taxon>
        <taxon>Streptophyta</taxon>
        <taxon>Embryophyta</taxon>
        <taxon>Tracheophyta</taxon>
        <taxon>Spermatophyta</taxon>
        <taxon>Magnoliopsida</taxon>
        <taxon>Liliopsida</taxon>
        <taxon>Asparagales</taxon>
        <taxon>Orchidaceae</taxon>
        <taxon>Epidendroideae</taxon>
        <taxon>Malaxideae</taxon>
        <taxon>Dendrobiinae</taxon>
        <taxon>Dendrobium</taxon>
    </lineage>
</organism>
<dbReference type="Proteomes" id="UP000829196">
    <property type="component" value="Unassembled WGS sequence"/>
</dbReference>
<protein>
    <submittedName>
        <fullName evidence="1">Uncharacterized protein</fullName>
    </submittedName>
</protein>
<reference evidence="1" key="1">
    <citation type="journal article" date="2022" name="Front. Genet.">
        <title>Chromosome-Scale Assembly of the Dendrobium nobile Genome Provides Insights Into the Molecular Mechanism of the Biosynthesis of the Medicinal Active Ingredient of Dendrobium.</title>
        <authorList>
            <person name="Xu Q."/>
            <person name="Niu S.-C."/>
            <person name="Li K.-L."/>
            <person name="Zheng P.-J."/>
            <person name="Zhang X.-J."/>
            <person name="Jia Y."/>
            <person name="Liu Y."/>
            <person name="Niu Y.-X."/>
            <person name="Yu L.-H."/>
            <person name="Chen D.-F."/>
            <person name="Zhang G.-Q."/>
        </authorList>
    </citation>
    <scope>NUCLEOTIDE SEQUENCE</scope>
    <source>
        <tissue evidence="1">Leaf</tissue>
    </source>
</reference>
<comment type="caution">
    <text evidence="1">The sequence shown here is derived from an EMBL/GenBank/DDBJ whole genome shotgun (WGS) entry which is preliminary data.</text>
</comment>
<sequence>MESSAPPNKKCCQAKTKKRGEKALQDFAAVGSARNAAPKEKNHNTMVYQTKCRFIYCYDHLVCVC</sequence>
<gene>
    <name evidence="1" type="ORF">KFK09_002363</name>
</gene>